<name>A0ABT1RVV4_9FIRM</name>
<keyword evidence="1" id="KW-0238">DNA-binding</keyword>
<sequence>MAIALKTKELREEQNMTQMDLALELGLGNTTIQQYEAGTYEPSLTNLIRIADLFGVTVDYLIGRTPIRGPVYSDDEKLAYRLSTLKNEKAKRAVLSLLEEVKE</sequence>
<dbReference type="RefSeq" id="WP_066861841.1">
    <property type="nucleotide sequence ID" value="NZ_CABKVV010000012.1"/>
</dbReference>
<dbReference type="GeneID" id="90531672"/>
<dbReference type="Proteomes" id="UP001524473">
    <property type="component" value="Unassembled WGS sequence"/>
</dbReference>
<evidence type="ECO:0000313" key="3">
    <source>
        <dbReference type="EMBL" id="MCQ4838806.1"/>
    </source>
</evidence>
<dbReference type="PROSITE" id="PS50943">
    <property type="entry name" value="HTH_CROC1"/>
    <property type="match status" value="1"/>
</dbReference>
<dbReference type="InterPro" id="IPR010982">
    <property type="entry name" value="Lambda_DNA-bd_dom_sf"/>
</dbReference>
<gene>
    <name evidence="3" type="ORF">NE695_02625</name>
</gene>
<evidence type="ECO:0000256" key="1">
    <source>
        <dbReference type="ARBA" id="ARBA00023125"/>
    </source>
</evidence>
<dbReference type="PANTHER" id="PTHR46558">
    <property type="entry name" value="TRACRIPTIONAL REGULATORY PROTEIN-RELATED-RELATED"/>
    <property type="match status" value="1"/>
</dbReference>
<organism evidence="3 4">
    <name type="scientific">Neglectibacter timonensis</name>
    <dbReference type="NCBI Taxonomy" id="1776382"/>
    <lineage>
        <taxon>Bacteria</taxon>
        <taxon>Bacillati</taxon>
        <taxon>Bacillota</taxon>
        <taxon>Clostridia</taxon>
        <taxon>Eubacteriales</taxon>
        <taxon>Oscillospiraceae</taxon>
        <taxon>Neglectibacter</taxon>
    </lineage>
</organism>
<dbReference type="PANTHER" id="PTHR46558:SF11">
    <property type="entry name" value="HTH-TYPE TRANSCRIPTIONAL REGULATOR XRE"/>
    <property type="match status" value="1"/>
</dbReference>
<dbReference type="SMART" id="SM00530">
    <property type="entry name" value="HTH_XRE"/>
    <property type="match status" value="1"/>
</dbReference>
<feature type="domain" description="HTH cro/C1-type" evidence="2">
    <location>
        <begin position="8"/>
        <end position="61"/>
    </location>
</feature>
<dbReference type="CDD" id="cd00093">
    <property type="entry name" value="HTH_XRE"/>
    <property type="match status" value="1"/>
</dbReference>
<reference evidence="3 4" key="1">
    <citation type="submission" date="2022-06" db="EMBL/GenBank/DDBJ databases">
        <title>Isolation of gut microbiota from human fecal samples.</title>
        <authorList>
            <person name="Pamer E.G."/>
            <person name="Barat B."/>
            <person name="Waligurski E."/>
            <person name="Medina S."/>
            <person name="Paddock L."/>
            <person name="Mostad J."/>
        </authorList>
    </citation>
    <scope>NUCLEOTIDE SEQUENCE [LARGE SCALE GENOMIC DNA]</scope>
    <source>
        <strain evidence="3 4">DFI.9.73</strain>
    </source>
</reference>
<dbReference type="Pfam" id="PF01381">
    <property type="entry name" value="HTH_3"/>
    <property type="match status" value="1"/>
</dbReference>
<dbReference type="EMBL" id="JANFZH010000004">
    <property type="protein sequence ID" value="MCQ4838806.1"/>
    <property type="molecule type" value="Genomic_DNA"/>
</dbReference>
<proteinExistence type="predicted"/>
<protein>
    <submittedName>
        <fullName evidence="3">Helix-turn-helix transcriptional regulator</fullName>
    </submittedName>
</protein>
<keyword evidence="4" id="KW-1185">Reference proteome</keyword>
<dbReference type="Gene3D" id="1.10.260.40">
    <property type="entry name" value="lambda repressor-like DNA-binding domains"/>
    <property type="match status" value="1"/>
</dbReference>
<evidence type="ECO:0000313" key="4">
    <source>
        <dbReference type="Proteomes" id="UP001524473"/>
    </source>
</evidence>
<dbReference type="SUPFAM" id="SSF47413">
    <property type="entry name" value="lambda repressor-like DNA-binding domains"/>
    <property type="match status" value="1"/>
</dbReference>
<accession>A0ABT1RVV4</accession>
<comment type="caution">
    <text evidence="3">The sequence shown here is derived from an EMBL/GenBank/DDBJ whole genome shotgun (WGS) entry which is preliminary data.</text>
</comment>
<dbReference type="InterPro" id="IPR001387">
    <property type="entry name" value="Cro/C1-type_HTH"/>
</dbReference>
<evidence type="ECO:0000259" key="2">
    <source>
        <dbReference type="PROSITE" id="PS50943"/>
    </source>
</evidence>